<keyword evidence="2" id="KW-0698">rRNA processing</keyword>
<dbReference type="InterPro" id="IPR054170">
    <property type="entry name" value="RlmL_1st"/>
</dbReference>
<dbReference type="InterPro" id="IPR019614">
    <property type="entry name" value="SAM-dep_methyl-trfase"/>
</dbReference>
<evidence type="ECO:0000259" key="8">
    <source>
        <dbReference type="Pfam" id="PF22020"/>
    </source>
</evidence>
<dbReference type="EC" id="2.1.1.173" evidence="9"/>
<dbReference type="InterPro" id="IPR017244">
    <property type="entry name" value="23SrRNA_methyltr_KL"/>
</dbReference>
<keyword evidence="10" id="KW-1185">Reference proteome</keyword>
<feature type="domain" description="RlmL ferredoxin-like" evidence="8">
    <location>
        <begin position="2"/>
        <end position="57"/>
    </location>
</feature>
<dbReference type="NCBIfam" id="NF008748">
    <property type="entry name" value="PRK11783.1"/>
    <property type="match status" value="1"/>
</dbReference>
<dbReference type="InterPro" id="IPR029063">
    <property type="entry name" value="SAM-dependent_MTases_sf"/>
</dbReference>
<evidence type="ECO:0000256" key="4">
    <source>
        <dbReference type="ARBA" id="ARBA00022679"/>
    </source>
</evidence>
<sequence length="735" mass="81145">MEFVITCMPGLAPLLCDELAALGLAAQEQGGAAVRLNGEVRDALRVSLWSRLAERVLVPVAQHQGGSLEAADALASAFDWATHTHRVLRLHVRVDHEPGVRGDSRVTRSRFLRYAPAGVLPADSAAGALCLRLQVGEQASELFVDLSGEALSRRGYRLDGGLAPLRETLAAAMLQAAGWQAAATAPQAIKSASQAVETASQTAGAVSQVAETAPVLIDPFCGSGTLLVEAAMMALNQAPGLLREEYALLHWPGTDLPAWQTLREEAREARRAAPQGLSLKGFDADASVLQQARANADRAGVGALIHFERRELGALRARDFAGGGQATGVVVTNPPWGERLEEQQRAGWLYHALGRLMARHAPQWHAVIVAGQAEALDRSGMATQAAWRVRNGPMQVYVRRLVPQRRAPVPPLRVAGETAFDVPEPAQALVNRLRKNSRQLRRWLDQSGVQAYRLYDRDLPEFNFSIDIYGDRALVQEYAPPKSIDEQAAAARRTLAVSAVRAALSVHREQVFLRTRSPQRGRGQYQKLDQSGDYHVVMEGEARLLINLRDYLDSGLFLDHRPMRLRLGEEAQGKRFLNLFGYTGAATVHAALGGASRTVTVDASRKYLDWAGCNLAANGFGTRQHELVRADVREWVATAKQQFDLIFCDPPTFSNNKSRDDFVVQRDHAELIRALMKRLEPGGVLYFSCNFRRFELDESIKRWYTVEDITRWSIPPDFGRNDRIHVCYRITHGQD</sequence>
<dbReference type="Gene3D" id="3.40.50.150">
    <property type="entry name" value="Vaccinia Virus protein VP39"/>
    <property type="match status" value="2"/>
</dbReference>
<gene>
    <name evidence="9" type="primary">rlmKL</name>
    <name evidence="9" type="ORF">MU846_02265</name>
</gene>
<evidence type="ECO:0000313" key="10">
    <source>
        <dbReference type="Proteomes" id="UP001165524"/>
    </source>
</evidence>
<dbReference type="PIRSF" id="PIRSF037618">
    <property type="entry name" value="RNA_Mtase_bacteria_prd"/>
    <property type="match status" value="1"/>
</dbReference>
<protein>
    <submittedName>
        <fullName evidence="9">Bifunctional 23S rRNA (Guanine(2069)-N(7))-methyltransferase RlmK/23S rRNA (Guanine(2445)-N(2))-methyltransferase RlmL</fullName>
        <ecNumber evidence="9">2.1.1.173</ecNumber>
        <ecNumber evidence="9">2.1.1.264</ecNumber>
    </submittedName>
</protein>
<dbReference type="InterPro" id="IPR002052">
    <property type="entry name" value="DNA_methylase_N6_adenine_CS"/>
</dbReference>
<name>A0ABT0E3X9_9GAMM</name>
<evidence type="ECO:0000313" key="9">
    <source>
        <dbReference type="EMBL" id="MCK0536526.1"/>
    </source>
</evidence>
<keyword evidence="1" id="KW-0963">Cytoplasm</keyword>
<dbReference type="Gene3D" id="3.30.750.80">
    <property type="entry name" value="RNA methyltransferase domain (HRMD) like"/>
    <property type="match status" value="1"/>
</dbReference>
<dbReference type="Proteomes" id="UP001165524">
    <property type="component" value="Unassembled WGS sequence"/>
</dbReference>
<evidence type="ECO:0000259" key="7">
    <source>
        <dbReference type="Pfam" id="PF10672"/>
    </source>
</evidence>
<keyword evidence="5" id="KW-0949">S-adenosyl-L-methionine</keyword>
<dbReference type="PANTHER" id="PTHR47313">
    <property type="entry name" value="RIBOSOMAL RNA LARGE SUBUNIT METHYLTRANSFERASE K/L"/>
    <property type="match status" value="1"/>
</dbReference>
<evidence type="ECO:0000259" key="6">
    <source>
        <dbReference type="Pfam" id="PF01170"/>
    </source>
</evidence>
<dbReference type="Pfam" id="PF01170">
    <property type="entry name" value="UPF0020"/>
    <property type="match status" value="1"/>
</dbReference>
<accession>A0ABT0E3X9</accession>
<dbReference type="GO" id="GO:0052915">
    <property type="term" value="F:23S rRNA (guanine(2445)-N(2))-methyltransferase activity"/>
    <property type="evidence" value="ECO:0007669"/>
    <property type="project" value="UniProtKB-EC"/>
</dbReference>
<dbReference type="InterPro" id="IPR000241">
    <property type="entry name" value="RlmKL-like_Mtase"/>
</dbReference>
<dbReference type="PROSITE" id="PS00092">
    <property type="entry name" value="N6_MTASE"/>
    <property type="match status" value="1"/>
</dbReference>
<keyword evidence="4 9" id="KW-0808">Transferase</keyword>
<keyword evidence="3 9" id="KW-0489">Methyltransferase</keyword>
<feature type="domain" description="Ribosomal RNA large subunit methyltransferase K/L-like methyltransferase" evidence="6">
    <location>
        <begin position="215"/>
        <end position="394"/>
    </location>
</feature>
<evidence type="ECO:0000256" key="1">
    <source>
        <dbReference type="ARBA" id="ARBA00022490"/>
    </source>
</evidence>
<dbReference type="Pfam" id="PF22020">
    <property type="entry name" value="RlmL_1st"/>
    <property type="match status" value="1"/>
</dbReference>
<feature type="domain" description="S-adenosylmethionine-dependent methyltransferase" evidence="7">
    <location>
        <begin position="486"/>
        <end position="719"/>
    </location>
</feature>
<evidence type="ECO:0000256" key="5">
    <source>
        <dbReference type="ARBA" id="ARBA00022691"/>
    </source>
</evidence>
<evidence type="ECO:0000256" key="2">
    <source>
        <dbReference type="ARBA" id="ARBA00022552"/>
    </source>
</evidence>
<organism evidence="9 10">
    <name type="scientific">Alcanivorax quisquiliarum</name>
    <dbReference type="NCBI Taxonomy" id="2933565"/>
    <lineage>
        <taxon>Bacteria</taxon>
        <taxon>Pseudomonadati</taxon>
        <taxon>Pseudomonadota</taxon>
        <taxon>Gammaproteobacteria</taxon>
        <taxon>Oceanospirillales</taxon>
        <taxon>Alcanivoracaceae</taxon>
        <taxon>Alcanivorax</taxon>
    </lineage>
</organism>
<dbReference type="Pfam" id="PF10672">
    <property type="entry name" value="Methyltrans_SAM"/>
    <property type="match status" value="1"/>
</dbReference>
<dbReference type="SUPFAM" id="SSF53335">
    <property type="entry name" value="S-adenosyl-L-methionine-dependent methyltransferases"/>
    <property type="match status" value="2"/>
</dbReference>
<dbReference type="Gene3D" id="3.30.2130.30">
    <property type="match status" value="1"/>
</dbReference>
<dbReference type="RefSeq" id="WP_246947821.1">
    <property type="nucleotide sequence ID" value="NZ_JALKII010000001.1"/>
</dbReference>
<dbReference type="EC" id="2.1.1.264" evidence="9"/>
<evidence type="ECO:0000256" key="3">
    <source>
        <dbReference type="ARBA" id="ARBA00022603"/>
    </source>
</evidence>
<dbReference type="PANTHER" id="PTHR47313:SF1">
    <property type="entry name" value="RIBOSOMAL RNA LARGE SUBUNIT METHYLTRANSFERASE K_L"/>
    <property type="match status" value="1"/>
</dbReference>
<dbReference type="CDD" id="cd11715">
    <property type="entry name" value="THUMP_AdoMetMT"/>
    <property type="match status" value="1"/>
</dbReference>
<dbReference type="EMBL" id="JALKII010000001">
    <property type="protein sequence ID" value="MCK0536526.1"/>
    <property type="molecule type" value="Genomic_DNA"/>
</dbReference>
<proteinExistence type="predicted"/>
<reference evidence="9" key="1">
    <citation type="submission" date="2022-04" db="EMBL/GenBank/DDBJ databases">
        <title>Alcanivorax sp. CY1518 draft genome sequence.</title>
        <authorList>
            <person name="Zhao G."/>
            <person name="An M."/>
        </authorList>
    </citation>
    <scope>NUCLEOTIDE SEQUENCE</scope>
    <source>
        <strain evidence="9">CY1518</strain>
    </source>
</reference>
<comment type="caution">
    <text evidence="9">The sequence shown here is derived from an EMBL/GenBank/DDBJ whole genome shotgun (WGS) entry which is preliminary data.</text>
</comment>
<dbReference type="CDD" id="cd02440">
    <property type="entry name" value="AdoMet_MTases"/>
    <property type="match status" value="1"/>
</dbReference>